<evidence type="ECO:0000313" key="2">
    <source>
        <dbReference type="EMBL" id="MQO02891.1"/>
    </source>
</evidence>
<feature type="chain" id="PRO_5043208058" evidence="1">
    <location>
        <begin position="24"/>
        <end position="399"/>
    </location>
</feature>
<evidence type="ECO:0000313" key="3">
    <source>
        <dbReference type="Proteomes" id="UP000390763"/>
    </source>
</evidence>
<dbReference type="RefSeq" id="WP_153073254.1">
    <property type="nucleotide sequence ID" value="NZ_JAHOMZ010000010.1"/>
</dbReference>
<evidence type="ECO:0000256" key="1">
    <source>
        <dbReference type="SAM" id="SignalP"/>
    </source>
</evidence>
<dbReference type="SUPFAM" id="SSF50494">
    <property type="entry name" value="Trypsin-like serine proteases"/>
    <property type="match status" value="1"/>
</dbReference>
<dbReference type="EMBL" id="VZBT01000013">
    <property type="protein sequence ID" value="MQO02891.1"/>
    <property type="molecule type" value="Genomic_DNA"/>
</dbReference>
<reference evidence="3" key="1">
    <citation type="submission" date="2019-09" db="EMBL/GenBank/DDBJ databases">
        <title>Distinct polysaccharide growth profiles of human intestinal Prevotella copri isolates.</title>
        <authorList>
            <person name="Fehlner-Peach H."/>
            <person name="Magnabosco C."/>
            <person name="Raghavan V."/>
            <person name="Scher J.U."/>
            <person name="Tett A."/>
            <person name="Cox L.M."/>
            <person name="Gottsegen C."/>
            <person name="Watters A."/>
            <person name="Wiltshire- Gordon J.D."/>
            <person name="Segata N."/>
            <person name="Bonneau R."/>
            <person name="Littman D.R."/>
        </authorList>
    </citation>
    <scope>NUCLEOTIDE SEQUENCE [LARGE SCALE GENOMIC DNA]</scope>
    <source>
        <strain evidence="3">iAK279</strain>
    </source>
</reference>
<name>A0A5P0XMU6_9BACT</name>
<dbReference type="InterPro" id="IPR009003">
    <property type="entry name" value="Peptidase_S1_PA"/>
</dbReference>
<proteinExistence type="predicted"/>
<dbReference type="AlphaFoldDB" id="A0A5P0XMU6"/>
<dbReference type="Gene3D" id="2.40.10.10">
    <property type="entry name" value="Trypsin-like serine proteases"/>
    <property type="match status" value="2"/>
</dbReference>
<gene>
    <name evidence="2" type="ORF">F7D62_01910</name>
</gene>
<dbReference type="PROSITE" id="PS51257">
    <property type="entry name" value="PROKAR_LIPOPROTEIN"/>
    <property type="match status" value="1"/>
</dbReference>
<feature type="signal peptide" evidence="1">
    <location>
        <begin position="1"/>
        <end position="23"/>
    </location>
</feature>
<organism evidence="2 3">
    <name type="scientific">Segatella copri</name>
    <dbReference type="NCBI Taxonomy" id="165179"/>
    <lineage>
        <taxon>Bacteria</taxon>
        <taxon>Pseudomonadati</taxon>
        <taxon>Bacteroidota</taxon>
        <taxon>Bacteroidia</taxon>
        <taxon>Bacteroidales</taxon>
        <taxon>Prevotellaceae</taxon>
        <taxon>Segatella</taxon>
    </lineage>
</organism>
<accession>A0A5P0XMU6</accession>
<dbReference type="InterPro" id="IPR043504">
    <property type="entry name" value="Peptidase_S1_PA_chymotrypsin"/>
</dbReference>
<protein>
    <submittedName>
        <fullName evidence="2">Uncharacterized protein</fullName>
    </submittedName>
</protein>
<keyword evidence="1" id="KW-0732">Signal</keyword>
<comment type="caution">
    <text evidence="2">The sequence shown here is derived from an EMBL/GenBank/DDBJ whole genome shotgun (WGS) entry which is preliminary data.</text>
</comment>
<dbReference type="Proteomes" id="UP000390763">
    <property type="component" value="Unassembled WGS sequence"/>
</dbReference>
<sequence>MKAKVYLKMLACLVGLLTFYSCNNDLEQDKNASVEAQQVQNGQEVSLQENAYADYLELMKSLNSSPTRSMSTAEIPAYYGGCYINDDGNLVVLVKKGEGVSVPKTRAALSRSTIYESCQYSYKELQQVVEDIRQKALEGNNFLYQNVTIYGISEKENIVEVGLLHKNSSTIQEFKKKICDSNKIKFVNCGKIILNDGIDCAGEIKTIRDGKTHNASIGYRAKDKNGNIGIVTAGHFIKVNDILKDSANVEIGKCLYSKEEYYVDAAFCSITSKKHAPTNKIKFMKDLQKDTLSIALAQPPKGSWINMVGMVSKRSSGTIFNASYDVPNSAQKTIYKDVILAKYTSNSGDSGGIVYALTKATNTRYTVGINLGRITYNGITYGACIKAYLINQTFGLTRY</sequence>